<protein>
    <submittedName>
        <fullName evidence="2">Uncharacterized protein</fullName>
    </submittedName>
</protein>
<accession>A0A7G6ST11</accession>
<gene>
    <name evidence="2" type="ORF">HB778_14260</name>
</gene>
<dbReference type="Proteomes" id="UP000515465">
    <property type="component" value="Chromosome"/>
</dbReference>
<dbReference type="AlphaFoldDB" id="A0A7G6ST11"/>
<feature type="region of interest" description="Disordered" evidence="1">
    <location>
        <begin position="9"/>
        <end position="34"/>
    </location>
</feature>
<evidence type="ECO:0000313" key="3">
    <source>
        <dbReference type="Proteomes" id="UP000515465"/>
    </source>
</evidence>
<dbReference type="RefSeq" id="WP_183464439.1">
    <property type="nucleotide sequence ID" value="NZ_CP050296.1"/>
</dbReference>
<name>A0A7G6ST11_9HYPH</name>
<dbReference type="EMBL" id="CP050296">
    <property type="protein sequence ID" value="QND57643.1"/>
    <property type="molecule type" value="Genomic_DNA"/>
</dbReference>
<evidence type="ECO:0000313" key="2">
    <source>
        <dbReference type="EMBL" id="QND57643.1"/>
    </source>
</evidence>
<sequence>MRKTAFVVRDAAATSVKTDQHERPSSTRRGSLAGDEGVLADGHALQGAASCLIVSEFNTFDKVVKHTEIGGMDRRSEEQMRKLRKEWTDGGFVVLKGDDHKEIDRWILRLLDKKTRSDEEEYIVSRVDHSLNFDIPFQATNVVRDDLLHIVRMKMKDPNWTRLPR</sequence>
<evidence type="ECO:0000256" key="1">
    <source>
        <dbReference type="SAM" id="MobiDB-lite"/>
    </source>
</evidence>
<reference evidence="3" key="1">
    <citation type="journal article" date="2020" name="Mol. Plant Microbe">
        <title>Rhizobial microsymbionts of the narrowly endemic Oxytropis species growing in Kamchatka are characterized by significant genetic diversity and possess a set of genes that are associated with T3SS and T6SS secretion systems and can affect the development of symbiosis.</title>
        <authorList>
            <person name="Safronova V."/>
            <person name="Guro P."/>
            <person name="Sazanova A."/>
            <person name="Kuznetsova I."/>
            <person name="Belimov A."/>
            <person name="Yakubov V."/>
            <person name="Chirak E."/>
            <person name="Afonin A."/>
            <person name="Gogolev Y."/>
            <person name="Andronov E."/>
            <person name="Tikhonovich I."/>
        </authorList>
    </citation>
    <scope>NUCLEOTIDE SEQUENCE [LARGE SCALE GENOMIC DNA]</scope>
    <source>
        <strain evidence="3">583</strain>
    </source>
</reference>
<organism evidence="2 3">
    <name type="scientific">Mesorhizobium huakuii</name>
    <dbReference type="NCBI Taxonomy" id="28104"/>
    <lineage>
        <taxon>Bacteria</taxon>
        <taxon>Pseudomonadati</taxon>
        <taxon>Pseudomonadota</taxon>
        <taxon>Alphaproteobacteria</taxon>
        <taxon>Hyphomicrobiales</taxon>
        <taxon>Phyllobacteriaceae</taxon>
        <taxon>Mesorhizobium</taxon>
    </lineage>
</organism>
<proteinExistence type="predicted"/>